<feature type="transmembrane region" description="Helical" evidence="6">
    <location>
        <begin position="91"/>
        <end position="114"/>
    </location>
</feature>
<dbReference type="PANTHER" id="PTHR30250">
    <property type="entry name" value="PST FAMILY PREDICTED COLANIC ACID TRANSPORTER"/>
    <property type="match status" value="1"/>
</dbReference>
<keyword evidence="2" id="KW-1003">Cell membrane</keyword>
<comment type="subcellular location">
    <subcellularLocation>
        <location evidence="1">Cell membrane</location>
        <topology evidence="1">Multi-pass membrane protein</topology>
    </subcellularLocation>
</comment>
<dbReference type="Pfam" id="PF01943">
    <property type="entry name" value="Polysacc_synt"/>
    <property type="match status" value="1"/>
</dbReference>
<feature type="transmembrane region" description="Helical" evidence="6">
    <location>
        <begin position="289"/>
        <end position="313"/>
    </location>
</feature>
<evidence type="ECO:0000256" key="5">
    <source>
        <dbReference type="ARBA" id="ARBA00023136"/>
    </source>
</evidence>
<dbReference type="RefSeq" id="WP_377344797.1">
    <property type="nucleotide sequence ID" value="NZ_JBHLTP010000003.1"/>
</dbReference>
<dbReference type="InterPro" id="IPR024923">
    <property type="entry name" value="PG_synth_SpoVB"/>
</dbReference>
<dbReference type="InterPro" id="IPR002797">
    <property type="entry name" value="Polysacc_synth"/>
</dbReference>
<dbReference type="Proteomes" id="UP001589836">
    <property type="component" value="Unassembled WGS sequence"/>
</dbReference>
<keyword evidence="3 6" id="KW-0812">Transmembrane</keyword>
<accession>A0ABV6LIQ2</accession>
<dbReference type="PANTHER" id="PTHR30250:SF21">
    <property type="entry name" value="LIPID II FLIPPASE MURJ"/>
    <property type="match status" value="1"/>
</dbReference>
<feature type="transmembrane region" description="Helical" evidence="6">
    <location>
        <begin position="373"/>
        <end position="390"/>
    </location>
</feature>
<feature type="transmembrane region" description="Helical" evidence="6">
    <location>
        <begin position="425"/>
        <end position="444"/>
    </location>
</feature>
<evidence type="ECO:0000256" key="1">
    <source>
        <dbReference type="ARBA" id="ARBA00004651"/>
    </source>
</evidence>
<evidence type="ECO:0000313" key="8">
    <source>
        <dbReference type="Proteomes" id="UP001589836"/>
    </source>
</evidence>
<feature type="transmembrane region" description="Helical" evidence="6">
    <location>
        <begin position="126"/>
        <end position="144"/>
    </location>
</feature>
<comment type="caution">
    <text evidence="7">The sequence shown here is derived from an EMBL/GenBank/DDBJ whole genome shotgun (WGS) entry which is preliminary data.</text>
</comment>
<evidence type="ECO:0000256" key="2">
    <source>
        <dbReference type="ARBA" id="ARBA00022475"/>
    </source>
</evidence>
<keyword evidence="8" id="KW-1185">Reference proteome</keyword>
<feature type="transmembrane region" description="Helical" evidence="6">
    <location>
        <begin position="165"/>
        <end position="183"/>
    </location>
</feature>
<sequence>MAQSKILRGTMLLSGASFLSKFLGMIYVIPFHALVGATGGTLFAYAYTPYSILISLSTMGVPLAVSKFVSKYNTLGDYETGRRMYRSGLKLMGLSGIIAFLLLFFGAELLAPIIKGNNAKGNTQEDIAMVIQMVSFALLVIPAMSITRGFFQGYESMGPTAVSQVVEQIVRIAFLLIASYYVMETVGDIRLAVGFASFAAFIGAIASAIVLYVYWRRRRHYLDQRLDEQKVHYDIDLKDIYKEMFSYAGPFVLVGIAIPLLQFIDMLTFNRSMSLAGFTDEFNDIAYGAIHLFGHKLVIIPVTLATGLSLALLPTMTRSFNENNRKQLFQQINQALQIVMLLVLPASIGISLLSNEAYTTFYNSEHIQVTGSLLGWYAPVALIFALFTVTSSMLQGINEQKFATVSLGVGVLLKVVLNIPLILWLGAYGSVIGTGIAMGGAVALNLYKIRTSVAFPMKQFVKRSALIGIITILMSLLVLILRWLLGIAGLEYTNGKLSAVLVLFICAGAGGLFYLWAAYQTTLLERILGNRIKGLDRFLKRKES</sequence>
<feature type="transmembrane region" description="Helical" evidence="6">
    <location>
        <begin position="247"/>
        <end position="269"/>
    </location>
</feature>
<evidence type="ECO:0000256" key="4">
    <source>
        <dbReference type="ARBA" id="ARBA00022989"/>
    </source>
</evidence>
<evidence type="ECO:0000313" key="7">
    <source>
        <dbReference type="EMBL" id="MFC0522261.1"/>
    </source>
</evidence>
<keyword evidence="5 6" id="KW-0472">Membrane</keyword>
<evidence type="ECO:0000256" key="6">
    <source>
        <dbReference type="SAM" id="Phobius"/>
    </source>
</evidence>
<feature type="transmembrane region" description="Helical" evidence="6">
    <location>
        <begin position="465"/>
        <end position="485"/>
    </location>
</feature>
<feature type="transmembrane region" description="Helical" evidence="6">
    <location>
        <begin position="47"/>
        <end position="70"/>
    </location>
</feature>
<dbReference type="PIRSF" id="PIRSF038958">
    <property type="entry name" value="PG_synth_SpoVB"/>
    <property type="match status" value="1"/>
</dbReference>
<name>A0ABV6LIQ2_9BACI</name>
<dbReference type="InterPro" id="IPR050833">
    <property type="entry name" value="Poly_Biosynth_Transport"/>
</dbReference>
<proteinExistence type="predicted"/>
<protein>
    <submittedName>
        <fullName evidence="7">Oligosaccharide flippase family protein</fullName>
    </submittedName>
</protein>
<feature type="transmembrane region" description="Helical" evidence="6">
    <location>
        <begin position="189"/>
        <end position="215"/>
    </location>
</feature>
<feature type="transmembrane region" description="Helical" evidence="6">
    <location>
        <begin position="334"/>
        <end position="353"/>
    </location>
</feature>
<feature type="transmembrane region" description="Helical" evidence="6">
    <location>
        <begin position="12"/>
        <end position="35"/>
    </location>
</feature>
<feature type="transmembrane region" description="Helical" evidence="6">
    <location>
        <begin position="497"/>
        <end position="517"/>
    </location>
</feature>
<feature type="transmembrane region" description="Helical" evidence="6">
    <location>
        <begin position="402"/>
        <end position="419"/>
    </location>
</feature>
<reference evidence="7 8" key="1">
    <citation type="submission" date="2024-09" db="EMBL/GenBank/DDBJ databases">
        <authorList>
            <person name="Sun Q."/>
            <person name="Mori K."/>
        </authorList>
    </citation>
    <scope>NUCLEOTIDE SEQUENCE [LARGE SCALE GENOMIC DNA]</scope>
    <source>
        <strain evidence="7 8">NCAIM B.02529</strain>
    </source>
</reference>
<dbReference type="EMBL" id="JBHLTP010000003">
    <property type="protein sequence ID" value="MFC0522261.1"/>
    <property type="molecule type" value="Genomic_DNA"/>
</dbReference>
<organism evidence="7 8">
    <name type="scientific">Pontibacillus salicampi</name>
    <dbReference type="NCBI Taxonomy" id="1449801"/>
    <lineage>
        <taxon>Bacteria</taxon>
        <taxon>Bacillati</taxon>
        <taxon>Bacillota</taxon>
        <taxon>Bacilli</taxon>
        <taxon>Bacillales</taxon>
        <taxon>Bacillaceae</taxon>
        <taxon>Pontibacillus</taxon>
    </lineage>
</organism>
<keyword evidence="4 6" id="KW-1133">Transmembrane helix</keyword>
<gene>
    <name evidence="7" type="ORF">ACFFGV_01495</name>
</gene>
<evidence type="ECO:0000256" key="3">
    <source>
        <dbReference type="ARBA" id="ARBA00022692"/>
    </source>
</evidence>
<dbReference type="CDD" id="cd13124">
    <property type="entry name" value="MATE_SpoVB_like"/>
    <property type="match status" value="1"/>
</dbReference>